<protein>
    <submittedName>
        <fullName evidence="2">Uncharacterized protein</fullName>
    </submittedName>
</protein>
<dbReference type="STRING" id="1041930.Mtc_0098"/>
<dbReference type="Proteomes" id="UP000005233">
    <property type="component" value="Chromosome"/>
</dbReference>
<sequence>MGERHERSVRSAALTMLGYIKEIRSLMSAGDEFHSSVNGRPTAMEKEEMEKALRGMERAIEDYWDAARLPYDEKDVKWRIYVLAQFMEGLVYDMRPEQMGRTHGRIGSEEQAERLERLCERLEEHIRRLKELSSK</sequence>
<dbReference type="RefSeq" id="WP_014404710.1">
    <property type="nucleotide sequence ID" value="NC_017034.1"/>
</dbReference>
<gene>
    <name evidence="2" type="ordered locus">Mtc_0098</name>
</gene>
<keyword evidence="1" id="KW-0175">Coiled coil</keyword>
<dbReference type="HOGENOM" id="CLU_1881068_0_0_2"/>
<dbReference type="GeneID" id="11970857"/>
<name>H8I6H9_METCZ</name>
<reference evidence="2 3" key="1">
    <citation type="journal article" date="2012" name="J. Bacteriol.">
        <title>Complete genome sequence of a thermophilic methanogen, Methanocella conradii HZ254, isolated from Chinese rice field soil.</title>
        <authorList>
            <person name="Lu Z."/>
            <person name="Lu Y."/>
        </authorList>
    </citation>
    <scope>NUCLEOTIDE SEQUENCE [LARGE SCALE GENOMIC DNA]</scope>
    <source>
        <strain evidence="3">DSM 24694 / JCM 17849 / CGMCC 1.5162 / HZ254</strain>
    </source>
</reference>
<proteinExistence type="predicted"/>
<organism evidence="2 3">
    <name type="scientific">Methanocella conradii (strain DSM 24694 / JCM 17849 / CGMCC 1.5162 / HZ254)</name>
    <dbReference type="NCBI Taxonomy" id="1041930"/>
    <lineage>
        <taxon>Archaea</taxon>
        <taxon>Methanobacteriati</taxon>
        <taxon>Methanobacteriota</taxon>
        <taxon>Stenosarchaea group</taxon>
        <taxon>Methanomicrobia</taxon>
        <taxon>Methanocellales</taxon>
        <taxon>Methanocellaceae</taxon>
        <taxon>Methanocella</taxon>
    </lineage>
</organism>
<dbReference type="OrthoDB" id="379322at2157"/>
<accession>H8I6H9</accession>
<dbReference type="eggNOG" id="arCOG13254">
    <property type="taxonomic scope" value="Archaea"/>
</dbReference>
<evidence type="ECO:0000313" key="2">
    <source>
        <dbReference type="EMBL" id="AFC98871.1"/>
    </source>
</evidence>
<keyword evidence="3" id="KW-1185">Reference proteome</keyword>
<evidence type="ECO:0000256" key="1">
    <source>
        <dbReference type="SAM" id="Coils"/>
    </source>
</evidence>
<dbReference type="KEGG" id="mez:Mtc_0098"/>
<feature type="coiled-coil region" evidence="1">
    <location>
        <begin position="105"/>
        <end position="135"/>
    </location>
</feature>
<dbReference type="AlphaFoldDB" id="H8I6H9"/>
<evidence type="ECO:0000313" key="3">
    <source>
        <dbReference type="Proteomes" id="UP000005233"/>
    </source>
</evidence>
<dbReference type="EMBL" id="CP003243">
    <property type="protein sequence ID" value="AFC98871.1"/>
    <property type="molecule type" value="Genomic_DNA"/>
</dbReference>